<dbReference type="EMBL" id="JAACJJ010000042">
    <property type="protein sequence ID" value="KAF5316797.1"/>
    <property type="molecule type" value="Genomic_DNA"/>
</dbReference>
<evidence type="ECO:0000313" key="2">
    <source>
        <dbReference type="EMBL" id="KAF5316797.1"/>
    </source>
</evidence>
<dbReference type="AlphaFoldDB" id="A0A8H5EYD9"/>
<gene>
    <name evidence="2" type="ORF">D9619_006861</name>
</gene>
<accession>A0A8H5EYD9</accession>
<dbReference type="OrthoDB" id="3031116at2759"/>
<protein>
    <submittedName>
        <fullName evidence="2">Uncharacterized protein</fullName>
    </submittedName>
</protein>
<evidence type="ECO:0000256" key="1">
    <source>
        <dbReference type="SAM" id="MobiDB-lite"/>
    </source>
</evidence>
<keyword evidence="3" id="KW-1185">Reference proteome</keyword>
<feature type="region of interest" description="Disordered" evidence="1">
    <location>
        <begin position="1"/>
        <end position="38"/>
    </location>
</feature>
<evidence type="ECO:0000313" key="3">
    <source>
        <dbReference type="Proteomes" id="UP000567179"/>
    </source>
</evidence>
<name>A0A8H5EYD9_9AGAR</name>
<proteinExistence type="predicted"/>
<reference evidence="2 3" key="1">
    <citation type="journal article" date="2020" name="ISME J.">
        <title>Uncovering the hidden diversity of litter-decomposition mechanisms in mushroom-forming fungi.</title>
        <authorList>
            <person name="Floudas D."/>
            <person name="Bentzer J."/>
            <person name="Ahren D."/>
            <person name="Johansson T."/>
            <person name="Persson P."/>
            <person name="Tunlid A."/>
        </authorList>
    </citation>
    <scope>NUCLEOTIDE SEQUENCE [LARGE SCALE GENOMIC DNA]</scope>
    <source>
        <strain evidence="2 3">CBS 101986</strain>
    </source>
</reference>
<sequence length="108" mass="11358">MSNGAAHPSAARSPSSAANGNGSSSSARPTNIVPTNNVTTAEGITVRTRIEGSLTVDDVVRQLCAALQIKGPPSNLSLRDEANDELVTNENLRQKIENKSNLKLVFNS</sequence>
<organism evidence="2 3">
    <name type="scientific">Psilocybe cf. subviscida</name>
    <dbReference type="NCBI Taxonomy" id="2480587"/>
    <lineage>
        <taxon>Eukaryota</taxon>
        <taxon>Fungi</taxon>
        <taxon>Dikarya</taxon>
        <taxon>Basidiomycota</taxon>
        <taxon>Agaricomycotina</taxon>
        <taxon>Agaricomycetes</taxon>
        <taxon>Agaricomycetidae</taxon>
        <taxon>Agaricales</taxon>
        <taxon>Agaricineae</taxon>
        <taxon>Strophariaceae</taxon>
        <taxon>Psilocybe</taxon>
    </lineage>
</organism>
<dbReference type="Proteomes" id="UP000567179">
    <property type="component" value="Unassembled WGS sequence"/>
</dbReference>
<comment type="caution">
    <text evidence="2">The sequence shown here is derived from an EMBL/GenBank/DDBJ whole genome shotgun (WGS) entry which is preliminary data.</text>
</comment>